<feature type="chain" id="PRO_5012862967" evidence="1">
    <location>
        <begin position="29"/>
        <end position="216"/>
    </location>
</feature>
<sequence>MLFQVPSQLLRICLLSFAAFFIATTVVANPLPVPTRRRVGTESKQEETIVQLWFGRVNLKGQWINVKEPYQAGEVGVLGFGNWLAFTMSTAVNKTAEVDSRAIFTLNTPPHSNVLERGSVYVEYLDGKVDFGMDGSRKVEEYRDALRDGLQNIAYIEKETKHHLDRDVTYISAALQVTKNYGFFEEKGVYKKVSRSWNTILKAYETMRSAHHSQST</sequence>
<reference evidence="2 3" key="1">
    <citation type="submission" date="2016-08" db="EMBL/GenBank/DDBJ databases">
        <authorList>
            <consortium name="Lentinula edodes genome sequencing consortium"/>
            <person name="Sakamoto Y."/>
            <person name="Nakade K."/>
            <person name="Sato S."/>
            <person name="Yoshida Y."/>
            <person name="Miyazaki K."/>
            <person name="Natsume S."/>
            <person name="Konno N."/>
        </authorList>
    </citation>
    <scope>NUCLEOTIDE SEQUENCE [LARGE SCALE GENOMIC DNA]</scope>
    <source>
        <strain evidence="2 3">NBRC 111202</strain>
    </source>
</reference>
<comment type="caution">
    <text evidence="2">The sequence shown here is derived from an EMBL/GenBank/DDBJ whole genome shotgun (WGS) entry which is preliminary data.</text>
</comment>
<dbReference type="Proteomes" id="UP000188533">
    <property type="component" value="Unassembled WGS sequence"/>
</dbReference>
<keyword evidence="1" id="KW-0732">Signal</keyword>
<evidence type="ECO:0000313" key="3">
    <source>
        <dbReference type="Proteomes" id="UP000188533"/>
    </source>
</evidence>
<organism evidence="2 3">
    <name type="scientific">Lentinula edodes</name>
    <name type="common">Shiitake mushroom</name>
    <name type="synonym">Lentinus edodes</name>
    <dbReference type="NCBI Taxonomy" id="5353"/>
    <lineage>
        <taxon>Eukaryota</taxon>
        <taxon>Fungi</taxon>
        <taxon>Dikarya</taxon>
        <taxon>Basidiomycota</taxon>
        <taxon>Agaricomycotina</taxon>
        <taxon>Agaricomycetes</taxon>
        <taxon>Agaricomycetidae</taxon>
        <taxon>Agaricales</taxon>
        <taxon>Marasmiineae</taxon>
        <taxon>Omphalotaceae</taxon>
        <taxon>Lentinula</taxon>
    </lineage>
</organism>
<evidence type="ECO:0000313" key="2">
    <source>
        <dbReference type="EMBL" id="GAW01001.1"/>
    </source>
</evidence>
<name>A0A1Q3E1H0_LENED</name>
<feature type="signal peptide" evidence="1">
    <location>
        <begin position="1"/>
        <end position="28"/>
    </location>
</feature>
<proteinExistence type="predicted"/>
<accession>A0A1Q3E1H0</accession>
<dbReference type="EMBL" id="BDGU01000049">
    <property type="protein sequence ID" value="GAW01001.1"/>
    <property type="molecule type" value="Genomic_DNA"/>
</dbReference>
<protein>
    <submittedName>
        <fullName evidence="2">Uncharacterized protein</fullName>
    </submittedName>
</protein>
<gene>
    <name evidence="2" type="ORF">LENED_002569</name>
</gene>
<dbReference type="AlphaFoldDB" id="A0A1Q3E1H0"/>
<evidence type="ECO:0000256" key="1">
    <source>
        <dbReference type="SAM" id="SignalP"/>
    </source>
</evidence>
<reference evidence="2 3" key="2">
    <citation type="submission" date="2017-02" db="EMBL/GenBank/DDBJ databases">
        <title>A genome survey and senescence transcriptome analysis in Lentinula edodes.</title>
        <authorList>
            <person name="Sakamoto Y."/>
            <person name="Nakade K."/>
            <person name="Sato S."/>
            <person name="Yoshida Y."/>
            <person name="Miyazaki K."/>
            <person name="Natsume S."/>
            <person name="Konno N."/>
        </authorList>
    </citation>
    <scope>NUCLEOTIDE SEQUENCE [LARGE SCALE GENOMIC DNA]</scope>
    <source>
        <strain evidence="2 3">NBRC 111202</strain>
    </source>
</reference>
<keyword evidence="3" id="KW-1185">Reference proteome</keyword>